<keyword evidence="14" id="KW-1185">Reference proteome</keyword>
<comment type="function">
    <text evidence="10">Component of the ERMES/MDM complex, which serves as a molecular tether to connect the endoplasmic reticulum (ER) and mitochondria. Components of this complex are involved in the control of mitochondrial shape and protein biogenesis, and function in nonvesicular lipid trafficking between the ER and mitochondria. MDM34 is required for the interaction of the ER-resident membrane protein MMM1 and the outer mitochondrial membrane-resident beta-barrel protein MDM10.</text>
</comment>
<dbReference type="AlphaFoldDB" id="A0A1G4MGR3"/>
<gene>
    <name evidence="10" type="primary">MDM34</name>
    <name evidence="13" type="ORF">LAFE_0F16908G</name>
</gene>
<dbReference type="GO" id="GO:0008289">
    <property type="term" value="F:lipid binding"/>
    <property type="evidence" value="ECO:0007669"/>
    <property type="project" value="UniProtKB-KW"/>
</dbReference>
<evidence type="ECO:0000313" key="13">
    <source>
        <dbReference type="EMBL" id="SCW02907.1"/>
    </source>
</evidence>
<keyword evidence="7" id="KW-0446">Lipid-binding</keyword>
<evidence type="ECO:0000256" key="8">
    <source>
        <dbReference type="ARBA" id="ARBA00023128"/>
    </source>
</evidence>
<evidence type="ECO:0000256" key="11">
    <source>
        <dbReference type="SAM" id="MobiDB-lite"/>
    </source>
</evidence>
<dbReference type="Pfam" id="PF26545">
    <property type="entry name" value="Mdm34_N"/>
    <property type="match status" value="1"/>
</dbReference>
<evidence type="ECO:0000256" key="3">
    <source>
        <dbReference type="ARBA" id="ARBA00022452"/>
    </source>
</evidence>
<name>A0A1G4MGR3_LACFM</name>
<dbReference type="HAMAP" id="MF_03105">
    <property type="entry name" value="Mdm34"/>
    <property type="match status" value="1"/>
</dbReference>
<comment type="similarity">
    <text evidence="10">Belongs to the MDM34 family.</text>
</comment>
<keyword evidence="3 10" id="KW-1134">Transmembrane beta strand</keyword>
<comment type="domain">
    <text evidence="10">Lacks alpha-helical transmembrane segments, suggesting that it resides in the membrane via beta-sheet conformations similar to those predicted for other outer membrane proteins and porin.</text>
</comment>
<keyword evidence="8 10" id="KW-0496">Mitochondrion</keyword>
<dbReference type="PANTHER" id="PTHR28185">
    <property type="entry name" value="MITOCHONDRIAL DISTRIBUTION AND MORPHOLOGY PROTEIN 34"/>
    <property type="match status" value="1"/>
</dbReference>
<dbReference type="OMA" id="PGCLERQ"/>
<evidence type="ECO:0000256" key="2">
    <source>
        <dbReference type="ARBA" id="ARBA00022448"/>
    </source>
</evidence>
<dbReference type="GO" id="GO:0015914">
    <property type="term" value="P:phospholipid transport"/>
    <property type="evidence" value="ECO:0007669"/>
    <property type="project" value="TreeGrafter"/>
</dbReference>
<dbReference type="Proteomes" id="UP000190831">
    <property type="component" value="Chromosome F"/>
</dbReference>
<dbReference type="GO" id="GO:0032865">
    <property type="term" value="C:ERMES complex"/>
    <property type="evidence" value="ECO:0007669"/>
    <property type="project" value="UniProtKB-UniRule"/>
</dbReference>
<comment type="subcellular location">
    <subcellularLocation>
        <location evidence="1">Membrane</location>
    </subcellularLocation>
    <subcellularLocation>
        <location evidence="10">Mitochondrion outer membrane</location>
        <topology evidence="10">Multi-pass membrane protein</topology>
    </subcellularLocation>
    <text evidence="10">The ERMES/MDM complex localizes to a few discrete foci (around 10 per single cell), that represent mitochondria-endoplasmic reticulum junctions. These foci are often found next to mtDNA nucleoids.</text>
</comment>
<reference evidence="14" key="1">
    <citation type="submission" date="2016-03" db="EMBL/GenBank/DDBJ databases">
        <authorList>
            <person name="Devillers H."/>
        </authorList>
    </citation>
    <scope>NUCLEOTIDE SEQUENCE [LARGE SCALE GENOMIC DNA]</scope>
</reference>
<dbReference type="OrthoDB" id="17927at2759"/>
<protein>
    <recommendedName>
        <fullName evidence="10">Mitochondrial distribution and morphology protein 34</fullName>
    </recommendedName>
</protein>
<feature type="domain" description="SMP-LTD" evidence="12">
    <location>
        <begin position="1"/>
        <end position="218"/>
    </location>
</feature>
<accession>A0A1G4MGR3</accession>
<dbReference type="PANTHER" id="PTHR28185:SF1">
    <property type="entry name" value="MITOCHONDRIAL DISTRIBUTION AND MORPHOLOGY PROTEIN 34"/>
    <property type="match status" value="1"/>
</dbReference>
<evidence type="ECO:0000256" key="6">
    <source>
        <dbReference type="ARBA" id="ARBA00023055"/>
    </source>
</evidence>
<keyword evidence="6" id="KW-0445">Lipid transport</keyword>
<proteinExistence type="inferred from homology"/>
<evidence type="ECO:0000256" key="4">
    <source>
        <dbReference type="ARBA" id="ARBA00022692"/>
    </source>
</evidence>
<evidence type="ECO:0000259" key="12">
    <source>
        <dbReference type="PROSITE" id="PS51847"/>
    </source>
</evidence>
<evidence type="ECO:0000256" key="5">
    <source>
        <dbReference type="ARBA" id="ARBA00022787"/>
    </source>
</evidence>
<evidence type="ECO:0000313" key="14">
    <source>
        <dbReference type="Proteomes" id="UP000190831"/>
    </source>
</evidence>
<comment type="subunit">
    <text evidence="10">Component of the ER-mitochondria encounter structure (ERMES) or MDM complex, composed of MMM1, MDM10, MDM12 and MDM34.</text>
</comment>
<evidence type="ECO:0000256" key="7">
    <source>
        <dbReference type="ARBA" id="ARBA00023121"/>
    </source>
</evidence>
<keyword evidence="4 10" id="KW-0812">Transmembrane</keyword>
<evidence type="ECO:0000256" key="1">
    <source>
        <dbReference type="ARBA" id="ARBA00004370"/>
    </source>
</evidence>
<evidence type="ECO:0000256" key="9">
    <source>
        <dbReference type="ARBA" id="ARBA00023136"/>
    </source>
</evidence>
<dbReference type="GO" id="GO:0007005">
    <property type="term" value="P:mitochondrion organization"/>
    <property type="evidence" value="ECO:0007669"/>
    <property type="project" value="InterPro"/>
</dbReference>
<dbReference type="GO" id="GO:1990456">
    <property type="term" value="P:mitochondrion-endoplasmic reticulum membrane tethering"/>
    <property type="evidence" value="ECO:0007669"/>
    <property type="project" value="TreeGrafter"/>
</dbReference>
<keyword evidence="2" id="KW-0813">Transport</keyword>
<evidence type="ECO:0000256" key="10">
    <source>
        <dbReference type="HAMAP-Rule" id="MF_03105"/>
    </source>
</evidence>
<sequence>MSFRFNKETFEDNSFNEQIREKLTRALNARTSGSASPQTSSAVGASTSNASESEQESKSSKRLDILRSGITVKKVDFPSIPQLEILDLDVSAQAKSLLKGICKISCKDAMLEITTEIEANLLLLYTNYGPSFTTPRLISNDSFTVPITMTFDHIELEAITNIFVKNTSVGISFNDVNLDFQFDCSIKLLQSSIEKRLKGSMETVFKDVLPSVIFSMSQRWFTHGESTTTTGEDKMVGSEHQPHLPRTILDDSDLADLSPANMLRLSTLVSSRQSLSLNPTAMNTLSTIPGCLERQNLHRFHSRIPSLSTYYPDEFDENRVGDLKMMGRVPSGHVVSTNHYRQQQTNTLPQKVLENQSYDLRTIASIQSRIYERSGGESSGLRRRKIKLGRTSKRSIASTPIPHAKLDNRELDKVCLRPEVTPSPKSTAIHSPQPRSAVASPQIFGLDAISSRTSEAMLSNIPPLQLPPRVHSQAESALPKANLNLLEEAHYLKQGREFQRLRSSLYSPIRSSNFYVIKEKERPLMDNKRLSFVGLAQGYKWGTEDLPPPYVS</sequence>
<dbReference type="InterPro" id="IPR027536">
    <property type="entry name" value="MDM34"/>
</dbReference>
<keyword evidence="9 10" id="KW-0472">Membrane</keyword>
<keyword evidence="5 10" id="KW-1000">Mitochondrion outer membrane</keyword>
<dbReference type="EMBL" id="LT598490">
    <property type="protein sequence ID" value="SCW02907.1"/>
    <property type="molecule type" value="Genomic_DNA"/>
</dbReference>
<organism evidence="13 14">
    <name type="scientific">Lachancea fermentati</name>
    <name type="common">Zygosaccharomyces fermentati</name>
    <dbReference type="NCBI Taxonomy" id="4955"/>
    <lineage>
        <taxon>Eukaryota</taxon>
        <taxon>Fungi</taxon>
        <taxon>Dikarya</taxon>
        <taxon>Ascomycota</taxon>
        <taxon>Saccharomycotina</taxon>
        <taxon>Saccharomycetes</taxon>
        <taxon>Saccharomycetales</taxon>
        <taxon>Saccharomycetaceae</taxon>
        <taxon>Lachancea</taxon>
    </lineage>
</organism>
<dbReference type="InterPro" id="IPR058825">
    <property type="entry name" value="MDM34_N"/>
</dbReference>
<dbReference type="InterPro" id="IPR031468">
    <property type="entry name" value="SMP_LBD"/>
</dbReference>
<feature type="region of interest" description="Disordered" evidence="11">
    <location>
        <begin position="26"/>
        <end position="60"/>
    </location>
</feature>
<feature type="compositionally biased region" description="Polar residues" evidence="11">
    <location>
        <begin position="29"/>
        <end position="50"/>
    </location>
</feature>
<dbReference type="STRING" id="4955.A0A1G4MGR3"/>
<dbReference type="PROSITE" id="PS51847">
    <property type="entry name" value="SMP"/>
    <property type="match status" value="1"/>
</dbReference>